<gene>
    <name evidence="5" type="primary">LOC105132666</name>
</gene>
<dbReference type="RefSeq" id="XP_011034578.1">
    <property type="nucleotide sequence ID" value="XM_011036276.1"/>
</dbReference>
<keyword evidence="4" id="KW-1185">Reference proteome</keyword>
<evidence type="ECO:0000259" key="3">
    <source>
        <dbReference type="PROSITE" id="PS50089"/>
    </source>
</evidence>
<proteinExistence type="predicted"/>
<feature type="region of interest" description="Disordered" evidence="2">
    <location>
        <begin position="95"/>
        <end position="141"/>
    </location>
</feature>
<sequence>MASEKPKQGDKLANPSSTPQRNEKLGALDLTNSPAGHNEILDDRLPPFPFFQTGDMQGMPQHYAQEMPLPVFYVASKIYDGLQNSKIHRKVDSARNDMARGSEMRSEAAEAKNSDVHRSSLIGERGPSTPMAMHNSTSGRGVINNIVNTSAAQSSHPQILDGSSLKLGVGSNAEPRNTSNVSSRYGTIKYNETALPQLSALCGQKDDTSSLSSSSKMTGDFSTIQNNAGGFDNNASNDIGFSSLTQNVDGLSRVVRNAGRASEQVQNVVEFSNLLPNIGVFSNKMQSVDGISPQTPNVDRFSSQLQNVEQLPRPTQNEGGRTLSLLADRQHYHSISSNWSSGPKVNANARFSNVNPSTGFQGFPTEPLILHNRNQVGMPDYGHGETGLQSYYFIRNATQSSSDQRQYPHTGTFMNLSPDPSLVVPFVGFARSNSGQSQSGQVIPAANAPAQLSGVPCRPSCKRGASESSLATPEALHRKFRVSRASSHLSTPNTAQIASPHAPSPLAWTPSLKLPAVQLVHPCTIQSPPDVSQINAPALVQIPHLSPPLVQAAYRNLARCASNVAQMTPPHSPLAWTPPNSALVQTDRPHLAQFTLNLTRAPPNAPLAGTTPSSQLLIQTVRPNLAQKPPIRQLLAQNTSGRPPFSHRVPPLPSIKAHYHIKWQGPEKTPQLSGHQCFICKRDLSFTPEGPVEQPVNPQPVAVLPCHHHFHTFCLERITTGSDAENPPCIPCALGDKN</sequence>
<dbReference type="InterPro" id="IPR001841">
    <property type="entry name" value="Znf_RING"/>
</dbReference>
<dbReference type="SUPFAM" id="SSF57850">
    <property type="entry name" value="RING/U-box"/>
    <property type="match status" value="1"/>
</dbReference>
<dbReference type="KEGG" id="peu:105132666"/>
<protein>
    <submittedName>
        <fullName evidence="5">Uncharacterized protein LOC105132666 isoform X1</fullName>
    </submittedName>
</protein>
<evidence type="ECO:0000256" key="2">
    <source>
        <dbReference type="SAM" id="MobiDB-lite"/>
    </source>
</evidence>
<feature type="domain" description="RING-type" evidence="3">
    <location>
        <begin position="677"/>
        <end position="732"/>
    </location>
</feature>
<dbReference type="AlphaFoldDB" id="A0AAJ6UR53"/>
<dbReference type="Proteomes" id="UP000694918">
    <property type="component" value="Unplaced"/>
</dbReference>
<name>A0AAJ6UR53_POPEU</name>
<organism evidence="4 5">
    <name type="scientific">Populus euphratica</name>
    <name type="common">Euphrates poplar</name>
    <dbReference type="NCBI Taxonomy" id="75702"/>
    <lineage>
        <taxon>Eukaryota</taxon>
        <taxon>Viridiplantae</taxon>
        <taxon>Streptophyta</taxon>
        <taxon>Embryophyta</taxon>
        <taxon>Tracheophyta</taxon>
        <taxon>Spermatophyta</taxon>
        <taxon>Magnoliopsida</taxon>
        <taxon>eudicotyledons</taxon>
        <taxon>Gunneridae</taxon>
        <taxon>Pentapetalae</taxon>
        <taxon>rosids</taxon>
        <taxon>fabids</taxon>
        <taxon>Malpighiales</taxon>
        <taxon>Salicaceae</taxon>
        <taxon>Saliceae</taxon>
        <taxon>Populus</taxon>
    </lineage>
</organism>
<evidence type="ECO:0000313" key="4">
    <source>
        <dbReference type="Proteomes" id="UP000694918"/>
    </source>
</evidence>
<dbReference type="PROSITE" id="PS50089">
    <property type="entry name" value="ZF_RING_2"/>
    <property type="match status" value="1"/>
</dbReference>
<feature type="compositionally biased region" description="Basic and acidic residues" evidence="2">
    <location>
        <begin position="1"/>
        <end position="10"/>
    </location>
</feature>
<dbReference type="PANTHER" id="PTHR31150">
    <property type="entry name" value="EXPRESSED PROTEIN"/>
    <property type="match status" value="1"/>
</dbReference>
<feature type="region of interest" description="Disordered" evidence="2">
    <location>
        <begin position="1"/>
        <end position="38"/>
    </location>
</feature>
<keyword evidence="1" id="KW-0863">Zinc-finger</keyword>
<keyword evidence="1" id="KW-0862">Zinc</keyword>
<dbReference type="GO" id="GO:0008270">
    <property type="term" value="F:zinc ion binding"/>
    <property type="evidence" value="ECO:0007669"/>
    <property type="project" value="UniProtKB-KW"/>
</dbReference>
<dbReference type="PANTHER" id="PTHR31150:SF6">
    <property type="entry name" value="ZINC ION BINDING PROTEIN"/>
    <property type="match status" value="1"/>
</dbReference>
<reference evidence="5" key="1">
    <citation type="submission" date="2025-08" db="UniProtKB">
        <authorList>
            <consortium name="RefSeq"/>
        </authorList>
    </citation>
    <scope>IDENTIFICATION</scope>
</reference>
<evidence type="ECO:0000256" key="1">
    <source>
        <dbReference type="PROSITE-ProRule" id="PRU00175"/>
    </source>
</evidence>
<feature type="compositionally biased region" description="Basic and acidic residues" evidence="2">
    <location>
        <begin position="95"/>
        <end position="118"/>
    </location>
</feature>
<evidence type="ECO:0000313" key="5">
    <source>
        <dbReference type="RefSeq" id="XP_011034578.1"/>
    </source>
</evidence>
<accession>A0AAJ6UR53</accession>
<keyword evidence="1" id="KW-0479">Metal-binding</keyword>
<dbReference type="GeneID" id="105132666"/>